<comment type="caution">
    <text evidence="1">The sequence shown here is derived from an EMBL/GenBank/DDBJ whole genome shotgun (WGS) entry which is preliminary data.</text>
</comment>
<evidence type="ECO:0000313" key="2">
    <source>
        <dbReference type="Proteomes" id="UP000023351"/>
    </source>
</evidence>
<evidence type="ECO:0000313" key="1">
    <source>
        <dbReference type="EMBL" id="EUA71412.1"/>
    </source>
</evidence>
<protein>
    <submittedName>
        <fullName evidence="1">Uncharacterized protein</fullName>
    </submittedName>
</protein>
<organism evidence="1 2">
    <name type="scientific">Mycobacteroides abscessus subsp. bolletii 1513</name>
    <dbReference type="NCBI Taxonomy" id="1299321"/>
    <lineage>
        <taxon>Bacteria</taxon>
        <taxon>Bacillati</taxon>
        <taxon>Actinomycetota</taxon>
        <taxon>Actinomycetes</taxon>
        <taxon>Mycobacteriales</taxon>
        <taxon>Mycobacteriaceae</taxon>
        <taxon>Mycobacteroides</taxon>
        <taxon>Mycobacteroides abscessus</taxon>
    </lineage>
</organism>
<dbReference type="EMBL" id="JAOJ01000002">
    <property type="protein sequence ID" value="EUA71412.1"/>
    <property type="molecule type" value="Genomic_DNA"/>
</dbReference>
<dbReference type="AlphaFoldDB" id="X8DS05"/>
<sequence>MAQASLVVQAMSERPDPQLVTLAYGDVRPQRAVDGFVNAAAGHTQSAQWPEAGGLVQIIAFVGRETPQPCAQYLFGVASRHCKPFRAWMAMGGSGHVAAQLGCGQMVGVG</sequence>
<name>X8DS05_9MYCO</name>
<accession>X8DS05</accession>
<gene>
    <name evidence="1" type="ORF">I540_2614</name>
</gene>
<reference evidence="1 2" key="1">
    <citation type="submission" date="2013-12" db="EMBL/GenBank/DDBJ databases">
        <authorList>
            <person name="Zelazny A."/>
            <person name="Olivier K."/>
            <person name="Holland S."/>
            <person name="Lenaerts A."/>
            <person name="Ordway D."/>
            <person name="DeGroote M.A."/>
            <person name="Parker T."/>
            <person name="Sizemore C."/>
            <person name="Tallon L.J."/>
            <person name="Sadzewicz L.K."/>
            <person name="Sengamalay N."/>
            <person name="Fraser C.M."/>
            <person name="Hine E."/>
            <person name="Shefchek K.A."/>
            <person name="Das S.P."/>
            <person name="Tettelin H."/>
        </authorList>
    </citation>
    <scope>NUCLEOTIDE SEQUENCE [LARGE SCALE GENOMIC DNA]</scope>
    <source>
        <strain evidence="1 2">1513</strain>
    </source>
</reference>
<proteinExistence type="predicted"/>
<dbReference type="Proteomes" id="UP000023351">
    <property type="component" value="Unassembled WGS sequence"/>
</dbReference>
<dbReference type="PATRIC" id="fig|1299321.3.peg.2533"/>